<keyword evidence="3 8" id="KW-0418">Kinase</keyword>
<evidence type="ECO:0000259" key="7">
    <source>
        <dbReference type="PROSITE" id="PS50011"/>
    </source>
</evidence>
<evidence type="ECO:0000313" key="8">
    <source>
        <dbReference type="EMBL" id="ATB47093.1"/>
    </source>
</evidence>
<dbReference type="SMART" id="SM00028">
    <property type="entry name" value="TPR"/>
    <property type="match status" value="6"/>
</dbReference>
<dbReference type="Pfam" id="PF13490">
    <property type="entry name" value="zf-HC2"/>
    <property type="match status" value="1"/>
</dbReference>
<dbReference type="KEGG" id="mmas:MYMAC_002700"/>
<name>A0A250JTR7_9BACT</name>
<keyword evidence="9" id="KW-1185">Reference proteome</keyword>
<sequence length="1039" mass="113662">MECPSETTLSDFLEGALPDAHRTRVLAHVEGCERCQEHLALGASVSEAVSPLAEGPQVAAGTHLSRYVVRERIGRGAMGEVYAAYDPELDRRVALKLLRPEGRQLEELRLRLLREAQALARLAHPNVVTVHDVGVCGDCVFLALELVEGASLAEWLTAPRPWRDVVRVFIDAGRGLAAAHAAGLVHRDFKPGNVLVGNDGRVRVTDFGLARPSHRRVPGRGATPARPPEAATSGSLVDSPLTHSGALLGTPAYMAPEQLQGHDVDARSDQFSFCVALHEALHGVRPFEGQTLEALGQAAREGRIRAPERESKVPARVRKAVLRGLRALPEERFASMEALLAELSPRASRRRAWVGASAAVACLLGLTVGYVAAHRRQAGCELEAARLSAVWGPERRERIHAAFLATDKPFAAAAWEAVATSLDRHAETWRTLRTDACIASRDDASASWQTAACLDTRLWDLAAVVDVLETADARTVQNAPRMVASLEGLSGCRDAPELANRPQPPEALRPRVDAARRKLAEARARMDAGNHPGALEVTTALLQDLQGLDYRPLEAEVLTLHGYAHGLAGRPREAEEHLYEALWAAEAGRDDETAARVWNLLLWVVGDQMARMDEANRLVHHARAAVERLGRERFPHIATDLHLRMGGLLLVQGKLDEADAEYTQGLALARRTAGPSRPRVTYFLTGLGRVRSRQLRAEEALALFREAQAHAFQERQWSPEHPVLALNLNNIATELMYLGRTQEARETFQRSLALLEAARGEDHASLAAPLNNLAGLLRREGRLDEARSHYARALAIFERSKGPDHPSTVTALGGLGMVAYDSDRLDEALAHNQQALERIQRSVGEDSPRLEMSLRNLGLIHLRAGRPAAARRSLTQALSLLQQVNGADSVVACGVERDLARVDLETGAFRAALTRCQRALTLDEAAQGEDSPDVALDLACLGEAHLGLGAPGRAAPLLERARRIHARAWLDRKEAARVSFLLARALWERPTPDERARASALVLEAKAWLEAQGPRARREHEELMAWQARHLPRVSEVTR</sequence>
<dbReference type="EMBL" id="CP022203">
    <property type="protein sequence ID" value="ATB47093.1"/>
    <property type="molecule type" value="Genomic_DNA"/>
</dbReference>
<evidence type="ECO:0000256" key="4">
    <source>
        <dbReference type="ARBA" id="ARBA00022840"/>
    </source>
</evidence>
<dbReference type="PROSITE" id="PS00108">
    <property type="entry name" value="PROTEIN_KINASE_ST"/>
    <property type="match status" value="1"/>
</dbReference>
<evidence type="ECO:0000256" key="6">
    <source>
        <dbReference type="SAM" id="MobiDB-lite"/>
    </source>
</evidence>
<keyword evidence="4 5" id="KW-0067">ATP-binding</keyword>
<feature type="region of interest" description="Disordered" evidence="6">
    <location>
        <begin position="213"/>
        <end position="240"/>
    </location>
</feature>
<evidence type="ECO:0000256" key="2">
    <source>
        <dbReference type="ARBA" id="ARBA00022741"/>
    </source>
</evidence>
<dbReference type="CDD" id="cd14014">
    <property type="entry name" value="STKc_PknB_like"/>
    <property type="match status" value="1"/>
</dbReference>
<dbReference type="Pfam" id="PF13374">
    <property type="entry name" value="TPR_10"/>
    <property type="match status" value="2"/>
</dbReference>
<dbReference type="AlphaFoldDB" id="A0A250JTR7"/>
<organism evidence="8 9">
    <name type="scientific">Corallococcus macrosporus DSM 14697</name>
    <dbReference type="NCBI Taxonomy" id="1189310"/>
    <lineage>
        <taxon>Bacteria</taxon>
        <taxon>Pseudomonadati</taxon>
        <taxon>Myxococcota</taxon>
        <taxon>Myxococcia</taxon>
        <taxon>Myxococcales</taxon>
        <taxon>Cystobacterineae</taxon>
        <taxon>Myxococcaceae</taxon>
        <taxon>Corallococcus</taxon>
    </lineage>
</organism>
<dbReference type="InterPro" id="IPR011009">
    <property type="entry name" value="Kinase-like_dom_sf"/>
</dbReference>
<dbReference type="InterPro" id="IPR000719">
    <property type="entry name" value="Prot_kinase_dom"/>
</dbReference>
<dbReference type="PANTHER" id="PTHR43289">
    <property type="entry name" value="MITOGEN-ACTIVATED PROTEIN KINASE KINASE KINASE 20-RELATED"/>
    <property type="match status" value="1"/>
</dbReference>
<dbReference type="Gene3D" id="1.25.40.10">
    <property type="entry name" value="Tetratricopeptide repeat domain"/>
    <property type="match status" value="3"/>
</dbReference>
<keyword evidence="2 5" id="KW-0547">Nucleotide-binding</keyword>
<dbReference type="SUPFAM" id="SSF48452">
    <property type="entry name" value="TPR-like"/>
    <property type="match status" value="3"/>
</dbReference>
<dbReference type="Gene3D" id="3.30.200.20">
    <property type="entry name" value="Phosphorylase Kinase, domain 1"/>
    <property type="match status" value="1"/>
</dbReference>
<evidence type="ECO:0000256" key="1">
    <source>
        <dbReference type="ARBA" id="ARBA00022679"/>
    </source>
</evidence>
<dbReference type="PROSITE" id="PS50011">
    <property type="entry name" value="PROTEIN_KINASE_DOM"/>
    <property type="match status" value="1"/>
</dbReference>
<dbReference type="Proteomes" id="UP000217343">
    <property type="component" value="Chromosome"/>
</dbReference>
<dbReference type="InterPro" id="IPR027383">
    <property type="entry name" value="Znf_put"/>
</dbReference>
<protein>
    <submittedName>
        <fullName evidence="8">Protein kinase</fullName>
    </submittedName>
</protein>
<dbReference type="Pfam" id="PF00069">
    <property type="entry name" value="Pkinase"/>
    <property type="match status" value="1"/>
</dbReference>
<feature type="binding site" evidence="5">
    <location>
        <position position="96"/>
    </location>
    <ligand>
        <name>ATP</name>
        <dbReference type="ChEBI" id="CHEBI:30616"/>
    </ligand>
</feature>
<proteinExistence type="predicted"/>
<dbReference type="GO" id="GO:0005524">
    <property type="term" value="F:ATP binding"/>
    <property type="evidence" value="ECO:0007669"/>
    <property type="project" value="UniProtKB-UniRule"/>
</dbReference>
<evidence type="ECO:0000256" key="5">
    <source>
        <dbReference type="PROSITE-ProRule" id="PRU10141"/>
    </source>
</evidence>
<evidence type="ECO:0000313" key="9">
    <source>
        <dbReference type="Proteomes" id="UP000217343"/>
    </source>
</evidence>
<dbReference type="Gene3D" id="1.10.510.10">
    <property type="entry name" value="Transferase(Phosphotransferase) domain 1"/>
    <property type="match status" value="1"/>
</dbReference>
<keyword evidence="1" id="KW-0808">Transferase</keyword>
<dbReference type="InterPro" id="IPR011990">
    <property type="entry name" value="TPR-like_helical_dom_sf"/>
</dbReference>
<dbReference type="SUPFAM" id="SSF56112">
    <property type="entry name" value="Protein kinase-like (PK-like)"/>
    <property type="match status" value="1"/>
</dbReference>
<feature type="domain" description="Protein kinase" evidence="7">
    <location>
        <begin position="67"/>
        <end position="354"/>
    </location>
</feature>
<dbReference type="OrthoDB" id="9801841at2"/>
<dbReference type="PANTHER" id="PTHR43289:SF34">
    <property type="entry name" value="SERINE_THREONINE-PROTEIN KINASE YBDM-RELATED"/>
    <property type="match status" value="1"/>
</dbReference>
<dbReference type="Pfam" id="PF13424">
    <property type="entry name" value="TPR_12"/>
    <property type="match status" value="2"/>
</dbReference>
<accession>A0A250JTR7</accession>
<reference evidence="8 9" key="1">
    <citation type="submission" date="2017-06" db="EMBL/GenBank/DDBJ databases">
        <title>Sequencing and comparative analysis of myxobacterial genomes.</title>
        <authorList>
            <person name="Rupp O."/>
            <person name="Goesmann A."/>
            <person name="Sogaard-Andersen L."/>
        </authorList>
    </citation>
    <scope>NUCLEOTIDE SEQUENCE [LARGE SCALE GENOMIC DNA]</scope>
    <source>
        <strain evidence="8 9">DSM 14697</strain>
    </source>
</reference>
<dbReference type="GO" id="GO:0004674">
    <property type="term" value="F:protein serine/threonine kinase activity"/>
    <property type="evidence" value="ECO:0007669"/>
    <property type="project" value="TreeGrafter"/>
</dbReference>
<dbReference type="InterPro" id="IPR019734">
    <property type="entry name" value="TPR_rpt"/>
</dbReference>
<gene>
    <name evidence="8" type="ORF">MYMAC_002700</name>
</gene>
<dbReference type="RefSeq" id="WP_095958388.1">
    <property type="nucleotide sequence ID" value="NZ_CP022203.1"/>
</dbReference>
<evidence type="ECO:0000256" key="3">
    <source>
        <dbReference type="ARBA" id="ARBA00022777"/>
    </source>
</evidence>
<dbReference type="InterPro" id="IPR008271">
    <property type="entry name" value="Ser/Thr_kinase_AS"/>
</dbReference>
<dbReference type="PROSITE" id="PS00107">
    <property type="entry name" value="PROTEIN_KINASE_ATP"/>
    <property type="match status" value="1"/>
</dbReference>
<dbReference type="InterPro" id="IPR017441">
    <property type="entry name" value="Protein_kinase_ATP_BS"/>
</dbReference>